<evidence type="ECO:0000256" key="1">
    <source>
        <dbReference type="SAM" id="MobiDB-lite"/>
    </source>
</evidence>
<proteinExistence type="predicted"/>
<feature type="compositionally biased region" description="Polar residues" evidence="1">
    <location>
        <begin position="326"/>
        <end position="335"/>
    </location>
</feature>
<keyword evidence="3" id="KW-1185">Reference proteome</keyword>
<sequence length="613" mass="70096">MASKVQRKALNGSKVLQTNCAEKPLLGHCYTEPAKTTQPIDEDVTVEGFSKRSRKLSIPSSTTSTNFTIDTTLDITSSARSRPSIFRRLKSSISAVSQSPPNAKRPSVHPSDFGVAPDQPEKHFIDSIGMVIPGVCNRDLCEHPLAHFVTNWRLCEPTEYTTALADHGITHADHWMLLAALLNFLDDVPHEGHLIRKPKSEEPARSLSVAQFLDPPTYTVTESALQYKLAEKQAKTLDKLLEDISWNWQKRGVPVMVCVGSYSLFTPNRISEAVVQILHVSLQRESSPPLAPADPRVATRLSFIDPFSIADEERSVAGPRHKMNRRSTSPASPTPWNDLPHHYKQQQLRDRTRPWPLWPNAIPSQKRELMNDHADRYGVDPYFRAWMRANINSGTKSTSYAKYMIEQEDNPFINKRLHYTTPPSRSVLLWRSLTVKSKQRNEQASSKVNRETYEHNRKLEVRKTVEHGSRLRIARFGFRHPIYPPHTPEMEELGLTKDAYRAIIRNIEDLRKMSIINSKGCIPGCFAPWRKIRHRSTEDALTKVSEYVRHINAADRRIVWTIEKIPGVYEQGLGRNKKEWEISAWNGEDPLELLIQLEKWGIIERRLGIDDDE</sequence>
<feature type="region of interest" description="Disordered" evidence="1">
    <location>
        <begin position="314"/>
        <end position="340"/>
    </location>
</feature>
<accession>A0A6A6RMG7</accession>
<feature type="region of interest" description="Disordered" evidence="1">
    <location>
        <begin position="96"/>
        <end position="116"/>
    </location>
</feature>
<evidence type="ECO:0000313" key="3">
    <source>
        <dbReference type="Proteomes" id="UP000799753"/>
    </source>
</evidence>
<gene>
    <name evidence="2" type="ORF">P280DRAFT_533664</name>
</gene>
<dbReference type="Proteomes" id="UP000799753">
    <property type="component" value="Unassembled WGS sequence"/>
</dbReference>
<organism evidence="2 3">
    <name type="scientific">Massarina eburnea CBS 473.64</name>
    <dbReference type="NCBI Taxonomy" id="1395130"/>
    <lineage>
        <taxon>Eukaryota</taxon>
        <taxon>Fungi</taxon>
        <taxon>Dikarya</taxon>
        <taxon>Ascomycota</taxon>
        <taxon>Pezizomycotina</taxon>
        <taxon>Dothideomycetes</taxon>
        <taxon>Pleosporomycetidae</taxon>
        <taxon>Pleosporales</taxon>
        <taxon>Massarineae</taxon>
        <taxon>Massarinaceae</taxon>
        <taxon>Massarina</taxon>
    </lineage>
</organism>
<protein>
    <submittedName>
        <fullName evidence="2">Uncharacterized protein</fullName>
    </submittedName>
</protein>
<dbReference type="AlphaFoldDB" id="A0A6A6RMG7"/>
<reference evidence="2" key="1">
    <citation type="journal article" date="2020" name="Stud. Mycol.">
        <title>101 Dothideomycetes genomes: a test case for predicting lifestyles and emergence of pathogens.</title>
        <authorList>
            <person name="Haridas S."/>
            <person name="Albert R."/>
            <person name="Binder M."/>
            <person name="Bloem J."/>
            <person name="Labutti K."/>
            <person name="Salamov A."/>
            <person name="Andreopoulos B."/>
            <person name="Baker S."/>
            <person name="Barry K."/>
            <person name="Bills G."/>
            <person name="Bluhm B."/>
            <person name="Cannon C."/>
            <person name="Castanera R."/>
            <person name="Culley D."/>
            <person name="Daum C."/>
            <person name="Ezra D."/>
            <person name="Gonzalez J."/>
            <person name="Henrissat B."/>
            <person name="Kuo A."/>
            <person name="Liang C."/>
            <person name="Lipzen A."/>
            <person name="Lutzoni F."/>
            <person name="Magnuson J."/>
            <person name="Mondo S."/>
            <person name="Nolan M."/>
            <person name="Ohm R."/>
            <person name="Pangilinan J."/>
            <person name="Park H.-J."/>
            <person name="Ramirez L."/>
            <person name="Alfaro M."/>
            <person name="Sun H."/>
            <person name="Tritt A."/>
            <person name="Yoshinaga Y."/>
            <person name="Zwiers L.-H."/>
            <person name="Turgeon B."/>
            <person name="Goodwin S."/>
            <person name="Spatafora J."/>
            <person name="Crous P."/>
            <person name="Grigoriev I."/>
        </authorList>
    </citation>
    <scope>NUCLEOTIDE SEQUENCE</scope>
    <source>
        <strain evidence="2">CBS 473.64</strain>
    </source>
</reference>
<name>A0A6A6RMG7_9PLEO</name>
<dbReference type="EMBL" id="MU006798">
    <property type="protein sequence ID" value="KAF2636540.1"/>
    <property type="molecule type" value="Genomic_DNA"/>
</dbReference>
<evidence type="ECO:0000313" key="2">
    <source>
        <dbReference type="EMBL" id="KAF2636540.1"/>
    </source>
</evidence>
<dbReference type="OrthoDB" id="3785702at2759"/>